<accession>A0ABS6UE93</accession>
<protein>
    <recommendedName>
        <fullName evidence="5">Thiamine pyrophosphate enzyme N-terminal TPP-binding domain-containing protein</fullName>
    </recommendedName>
</protein>
<evidence type="ECO:0000313" key="3">
    <source>
        <dbReference type="EMBL" id="MBW0130545.1"/>
    </source>
</evidence>
<keyword evidence="2" id="KW-0456">Lyase</keyword>
<keyword evidence="4" id="KW-1185">Reference proteome</keyword>
<reference evidence="3 4" key="1">
    <citation type="submission" date="2020-11" db="EMBL/GenBank/DDBJ databases">
        <title>Pseudonocardia abyssalis sp. nov. and Pseudonocardia oceani sp. nov., description and phylogenomic analysis of two novel actinomycetes isolated from the deep Southern Ocean.</title>
        <authorList>
            <person name="Parra J."/>
        </authorList>
    </citation>
    <scope>NUCLEOTIDE SEQUENCE [LARGE SCALE GENOMIC DNA]</scope>
    <source>
        <strain evidence="4">KRD185</strain>
    </source>
</reference>
<organism evidence="3 4">
    <name type="scientific">Pseudonocardia oceani</name>
    <dbReference type="NCBI Taxonomy" id="2792013"/>
    <lineage>
        <taxon>Bacteria</taxon>
        <taxon>Bacillati</taxon>
        <taxon>Actinomycetota</taxon>
        <taxon>Actinomycetes</taxon>
        <taxon>Pseudonocardiales</taxon>
        <taxon>Pseudonocardiaceae</taxon>
        <taxon>Pseudonocardia</taxon>
    </lineage>
</organism>
<evidence type="ECO:0000256" key="2">
    <source>
        <dbReference type="ARBA" id="ARBA00023239"/>
    </source>
</evidence>
<proteinExistence type="predicted"/>
<evidence type="ECO:0000256" key="1">
    <source>
        <dbReference type="ARBA" id="ARBA00022793"/>
    </source>
</evidence>
<name>A0ABS6UE93_9PSEU</name>
<dbReference type="RefSeq" id="WP_218589150.1">
    <property type="nucleotide sequence ID" value="NZ_JADQDE010000124.1"/>
</dbReference>
<dbReference type="PANTHER" id="PTHR42818">
    <property type="entry name" value="SULFOPYRUVATE DECARBOXYLASE SUBUNIT ALPHA"/>
    <property type="match status" value="1"/>
</dbReference>
<dbReference type="EMBL" id="JADQDF010000001">
    <property type="protein sequence ID" value="MBW0130545.1"/>
    <property type="molecule type" value="Genomic_DNA"/>
</dbReference>
<gene>
    <name evidence="3" type="ORF">I4I82_23100</name>
</gene>
<keyword evidence="1" id="KW-0210">Decarboxylase</keyword>
<sequence>MPDVRQEAGPGRPDQDHDTVGCVARPEVVIVTHSGVAEPWGVRVPSGLDWQITIADRFVAGGVDVAAFVPDSRIEGVLVGLAGRGVLLRSLAREEECVAYAAGQRIAGRYPMVLMQSSGVGNALNALGSLAVPYRLGLPLVVSMRGTLAEANPAQVPIGRATRSLLGALGVQCFPLHRAEDAATVSDGVLELAFGAQECAAMLLEPELGGGRERR</sequence>
<comment type="caution">
    <text evidence="3">The sequence shown here is derived from an EMBL/GenBank/DDBJ whole genome shotgun (WGS) entry which is preliminary data.</text>
</comment>
<dbReference type="Proteomes" id="UP000694300">
    <property type="component" value="Unassembled WGS sequence"/>
</dbReference>
<dbReference type="InterPro" id="IPR051818">
    <property type="entry name" value="TPP_dependent_decarboxylase"/>
</dbReference>
<evidence type="ECO:0008006" key="5">
    <source>
        <dbReference type="Google" id="ProtNLM"/>
    </source>
</evidence>
<dbReference type="PANTHER" id="PTHR42818:SF1">
    <property type="entry name" value="SULFOPYRUVATE DECARBOXYLASE"/>
    <property type="match status" value="1"/>
</dbReference>
<evidence type="ECO:0000313" key="4">
    <source>
        <dbReference type="Proteomes" id="UP000694300"/>
    </source>
</evidence>
<dbReference type="CDD" id="cd07035">
    <property type="entry name" value="TPP_PYR_POX_like"/>
    <property type="match status" value="1"/>
</dbReference>